<dbReference type="RefSeq" id="WP_188476608.1">
    <property type="nucleotide sequence ID" value="NZ_BMFJ01000001.1"/>
</dbReference>
<dbReference type="InterPro" id="IPR022641">
    <property type="entry name" value="CheR_N"/>
</dbReference>
<keyword evidence="9" id="KW-1185">Reference proteome</keyword>
<reference evidence="9" key="1">
    <citation type="journal article" date="2019" name="Int. J. Syst. Evol. Microbiol.">
        <title>The Global Catalogue of Microorganisms (GCM) 10K type strain sequencing project: providing services to taxonomists for standard genome sequencing and annotation.</title>
        <authorList>
            <consortium name="The Broad Institute Genomics Platform"/>
            <consortium name="The Broad Institute Genome Sequencing Center for Infectious Disease"/>
            <person name="Wu L."/>
            <person name="Ma J."/>
        </authorList>
    </citation>
    <scope>NUCLEOTIDE SEQUENCE [LARGE SCALE GENOMIC DNA]</scope>
    <source>
        <strain evidence="9">CGMCC 1.12664</strain>
    </source>
</reference>
<evidence type="ECO:0000256" key="1">
    <source>
        <dbReference type="ARBA" id="ARBA00001541"/>
    </source>
</evidence>
<feature type="binding site" evidence="6">
    <location>
        <position position="85"/>
    </location>
    <ligand>
        <name>S-adenosyl-L-methionine</name>
        <dbReference type="ChEBI" id="CHEBI:59789"/>
    </ligand>
</feature>
<dbReference type="Pfam" id="PF01739">
    <property type="entry name" value="CheR"/>
    <property type="match status" value="1"/>
</dbReference>
<dbReference type="InterPro" id="IPR000780">
    <property type="entry name" value="CheR_MeTrfase"/>
</dbReference>
<dbReference type="Gene3D" id="3.40.50.150">
    <property type="entry name" value="Vaccinia Virus protein VP39"/>
    <property type="match status" value="1"/>
</dbReference>
<dbReference type="GO" id="GO:0032259">
    <property type="term" value="P:methylation"/>
    <property type="evidence" value="ECO:0007669"/>
    <property type="project" value="UniProtKB-KW"/>
</dbReference>
<dbReference type="Proteomes" id="UP000612855">
    <property type="component" value="Unassembled WGS sequence"/>
</dbReference>
<comment type="function">
    <text evidence="5">Methylation of the membrane-bound methyl-accepting chemotaxis proteins (MCP) to form gamma-glutamyl methyl ester residues in MCP.</text>
</comment>
<dbReference type="PROSITE" id="PS50123">
    <property type="entry name" value="CHER"/>
    <property type="match status" value="1"/>
</dbReference>
<comment type="caution">
    <text evidence="8">The sequence shown here is derived from an EMBL/GenBank/DDBJ whole genome shotgun (WGS) entry which is preliminary data.</text>
</comment>
<gene>
    <name evidence="8" type="primary">cheR</name>
    <name evidence="8" type="ORF">GCM10011360_10440</name>
</gene>
<feature type="binding site" evidence="6">
    <location>
        <position position="153"/>
    </location>
    <ligand>
        <name>S-adenosyl-L-methionine</name>
        <dbReference type="ChEBI" id="CHEBI:59789"/>
    </ligand>
</feature>
<dbReference type="CDD" id="cd02440">
    <property type="entry name" value="AdoMet_MTases"/>
    <property type="match status" value="1"/>
</dbReference>
<dbReference type="InterPro" id="IPR036804">
    <property type="entry name" value="CheR_N_sf"/>
</dbReference>
<feature type="binding site" evidence="6">
    <location>
        <begin position="207"/>
        <end position="208"/>
    </location>
    <ligand>
        <name>S-adenosyl-L-methionine</name>
        <dbReference type="ChEBI" id="CHEBI:59789"/>
    </ligand>
</feature>
<proteinExistence type="predicted"/>
<dbReference type="GO" id="GO:0008983">
    <property type="term" value="F:protein-glutamate O-methyltransferase activity"/>
    <property type="evidence" value="ECO:0007669"/>
    <property type="project" value="UniProtKB-EC"/>
</dbReference>
<feature type="binding site" evidence="6">
    <location>
        <position position="127"/>
    </location>
    <ligand>
        <name>S-adenosyl-L-methionine</name>
        <dbReference type="ChEBI" id="CHEBI:59789"/>
    </ligand>
</feature>
<feature type="binding site" evidence="6">
    <location>
        <position position="83"/>
    </location>
    <ligand>
        <name>S-adenosyl-L-methionine</name>
        <dbReference type="ChEBI" id="CHEBI:59789"/>
    </ligand>
</feature>
<dbReference type="EMBL" id="BMFJ01000001">
    <property type="protein sequence ID" value="GGE23779.1"/>
    <property type="molecule type" value="Genomic_DNA"/>
</dbReference>
<dbReference type="SMART" id="SM00138">
    <property type="entry name" value="MeTrc"/>
    <property type="match status" value="1"/>
</dbReference>
<feature type="binding site" evidence="6">
    <location>
        <begin position="224"/>
        <end position="225"/>
    </location>
    <ligand>
        <name>S-adenosyl-L-methionine</name>
        <dbReference type="ChEBI" id="CHEBI:59789"/>
    </ligand>
</feature>
<feature type="binding site" evidence="6">
    <location>
        <position position="89"/>
    </location>
    <ligand>
        <name>S-adenosyl-L-methionine</name>
        <dbReference type="ChEBI" id="CHEBI:59789"/>
    </ligand>
</feature>
<dbReference type="Gene3D" id="1.10.155.10">
    <property type="entry name" value="Chemotaxis receptor methyltransferase CheR, N-terminal domain"/>
    <property type="match status" value="1"/>
</dbReference>
<dbReference type="InterPro" id="IPR029063">
    <property type="entry name" value="SAM-dependent_MTases_sf"/>
</dbReference>
<accession>A0A917A4Z2</accession>
<dbReference type="InterPro" id="IPR050903">
    <property type="entry name" value="Bact_Chemotaxis_MeTrfase"/>
</dbReference>
<keyword evidence="2 5" id="KW-0489">Methyltransferase</keyword>
<dbReference type="EC" id="2.1.1.80" evidence="5"/>
<dbReference type="AlphaFoldDB" id="A0A917A4Z2"/>
<evidence type="ECO:0000256" key="6">
    <source>
        <dbReference type="PIRSR" id="PIRSR000410-1"/>
    </source>
</evidence>
<keyword evidence="4 5" id="KW-0949">S-adenosyl-L-methionine</keyword>
<evidence type="ECO:0000313" key="9">
    <source>
        <dbReference type="Proteomes" id="UP000612855"/>
    </source>
</evidence>
<dbReference type="SUPFAM" id="SSF53335">
    <property type="entry name" value="S-adenosyl-L-methionine-dependent methyltransferases"/>
    <property type="match status" value="1"/>
</dbReference>
<sequence length="299" mass="33591">MTDPAGHRTVQSMSAAAFAGIAALAKAEAGLVMPPNKLNMVQSRLRPRLAELGLETYDQYASFVASADGVGERRQMLSALTTNVSHFFRENHHFEMLREQVLPELATRAREGKSVRIWSAGCSSGQEPYSIAMTILEHAPELAALDTLILATDIDPRILETAAAGRYSENQITTIPEPMAARHLHEAANQFSVNDTVRKLVRFRELNLFNPWPMRTRFDIIFCRNVVIYFDSETQNSLWPRFEAALRPDGWLFLGHSERVSDSYSRRFRTVGMTAYRPQAANTTTVQQAIEKEEPYGTA</sequence>
<dbReference type="PANTHER" id="PTHR24422">
    <property type="entry name" value="CHEMOTAXIS PROTEIN METHYLTRANSFERASE"/>
    <property type="match status" value="1"/>
</dbReference>
<dbReference type="PANTHER" id="PTHR24422:SF19">
    <property type="entry name" value="CHEMOTAXIS PROTEIN METHYLTRANSFERASE"/>
    <property type="match status" value="1"/>
</dbReference>
<evidence type="ECO:0000313" key="8">
    <source>
        <dbReference type="EMBL" id="GGE23779.1"/>
    </source>
</evidence>
<dbReference type="PIRSF" id="PIRSF000410">
    <property type="entry name" value="CheR"/>
    <property type="match status" value="1"/>
</dbReference>
<dbReference type="InterPro" id="IPR022642">
    <property type="entry name" value="CheR_C"/>
</dbReference>
<dbReference type="SUPFAM" id="SSF47757">
    <property type="entry name" value="Chemotaxis receptor methyltransferase CheR, N-terminal domain"/>
    <property type="match status" value="1"/>
</dbReference>
<evidence type="ECO:0000259" key="7">
    <source>
        <dbReference type="PROSITE" id="PS50123"/>
    </source>
</evidence>
<protein>
    <recommendedName>
        <fullName evidence="5">Chemotaxis protein methyltransferase</fullName>
        <ecNumber evidence="5">2.1.1.80</ecNumber>
    </recommendedName>
</protein>
<feature type="domain" description="CheR-type methyltransferase" evidence="7">
    <location>
        <begin position="12"/>
        <end position="281"/>
    </location>
</feature>
<evidence type="ECO:0000256" key="2">
    <source>
        <dbReference type="ARBA" id="ARBA00022603"/>
    </source>
</evidence>
<organism evidence="8 9">
    <name type="scientific">Primorskyibacter flagellatus</name>
    <dbReference type="NCBI Taxonomy" id="1387277"/>
    <lineage>
        <taxon>Bacteria</taxon>
        <taxon>Pseudomonadati</taxon>
        <taxon>Pseudomonadota</taxon>
        <taxon>Alphaproteobacteria</taxon>
        <taxon>Rhodobacterales</taxon>
        <taxon>Roseobacteraceae</taxon>
        <taxon>Primorskyibacter</taxon>
    </lineage>
</organism>
<dbReference type="InterPro" id="IPR026024">
    <property type="entry name" value="Chemotaxis_MeTrfase_CheR"/>
</dbReference>
<keyword evidence="3 5" id="KW-0808">Transferase</keyword>
<evidence type="ECO:0000256" key="3">
    <source>
        <dbReference type="ARBA" id="ARBA00022679"/>
    </source>
</evidence>
<dbReference type="PRINTS" id="PR00996">
    <property type="entry name" value="CHERMTFRASE"/>
</dbReference>
<comment type="catalytic activity">
    <reaction evidence="1 5">
        <text>L-glutamyl-[protein] + S-adenosyl-L-methionine = [protein]-L-glutamate 5-O-methyl ester + S-adenosyl-L-homocysteine</text>
        <dbReference type="Rhea" id="RHEA:24452"/>
        <dbReference type="Rhea" id="RHEA-COMP:10208"/>
        <dbReference type="Rhea" id="RHEA-COMP:10311"/>
        <dbReference type="ChEBI" id="CHEBI:29973"/>
        <dbReference type="ChEBI" id="CHEBI:57856"/>
        <dbReference type="ChEBI" id="CHEBI:59789"/>
        <dbReference type="ChEBI" id="CHEBI:82795"/>
        <dbReference type="EC" id="2.1.1.80"/>
    </reaction>
</comment>
<name>A0A917A4Z2_9RHOB</name>
<dbReference type="Pfam" id="PF03705">
    <property type="entry name" value="CheR_N"/>
    <property type="match status" value="1"/>
</dbReference>
<evidence type="ECO:0000256" key="4">
    <source>
        <dbReference type="ARBA" id="ARBA00022691"/>
    </source>
</evidence>
<evidence type="ECO:0000256" key="5">
    <source>
        <dbReference type="PIRNR" id="PIRNR000410"/>
    </source>
</evidence>